<dbReference type="AlphaFoldDB" id="A0A3P7NPC0"/>
<protein>
    <submittedName>
        <fullName evidence="1">Uncharacterized protein</fullName>
    </submittedName>
</protein>
<dbReference type="Proteomes" id="UP000281553">
    <property type="component" value="Unassembled WGS sequence"/>
</dbReference>
<keyword evidence="2" id="KW-1185">Reference proteome</keyword>
<dbReference type="EMBL" id="UYRU01050670">
    <property type="protein sequence ID" value="VDN11089.1"/>
    <property type="molecule type" value="Genomic_DNA"/>
</dbReference>
<evidence type="ECO:0000313" key="2">
    <source>
        <dbReference type="Proteomes" id="UP000281553"/>
    </source>
</evidence>
<gene>
    <name evidence="1" type="ORF">DILT_LOCUS6920</name>
</gene>
<evidence type="ECO:0000313" key="1">
    <source>
        <dbReference type="EMBL" id="VDN11089.1"/>
    </source>
</evidence>
<proteinExistence type="predicted"/>
<name>A0A3P7NPC0_DIBLA</name>
<sequence length="276" mass="29194">MVNLIAKSVRQQFSLGARPEKLPSISVDLDSYNAEYIQAEDAKKTEFTMTFNPGFTIKTAKLGTTGISECTQRGNACFKQTTTSKAHVVINDKSKWDSVDFLVGTVAKATITIADLETGHAPAAPAVEPSGSQGAKTPLNQENVQLSCVPTAMKLKKDGGTPPEAVVAVTSTCTAHAKDATTPEGCISLTDRKMNFFPSTHYSSYLSLSVTAVLNVDVKAAIESAAQPLTLEGMVDGEKLEFNMPFTGKCGTGSASWISNSVSVILTSLAAVHLLQ</sequence>
<accession>A0A3P7NPC0</accession>
<organism evidence="1 2">
    <name type="scientific">Dibothriocephalus latus</name>
    <name type="common">Fish tapeworm</name>
    <name type="synonym">Diphyllobothrium latum</name>
    <dbReference type="NCBI Taxonomy" id="60516"/>
    <lineage>
        <taxon>Eukaryota</taxon>
        <taxon>Metazoa</taxon>
        <taxon>Spiralia</taxon>
        <taxon>Lophotrochozoa</taxon>
        <taxon>Platyhelminthes</taxon>
        <taxon>Cestoda</taxon>
        <taxon>Eucestoda</taxon>
        <taxon>Diphyllobothriidea</taxon>
        <taxon>Diphyllobothriidae</taxon>
        <taxon>Dibothriocephalus</taxon>
    </lineage>
</organism>
<reference evidence="1 2" key="1">
    <citation type="submission" date="2018-11" db="EMBL/GenBank/DDBJ databases">
        <authorList>
            <consortium name="Pathogen Informatics"/>
        </authorList>
    </citation>
    <scope>NUCLEOTIDE SEQUENCE [LARGE SCALE GENOMIC DNA]</scope>
</reference>